<evidence type="ECO:0000313" key="25">
    <source>
        <dbReference type="EMBL" id="MFC4617375.1"/>
    </source>
</evidence>
<feature type="transmembrane region" description="Helical" evidence="24">
    <location>
        <begin position="132"/>
        <end position="151"/>
    </location>
</feature>
<feature type="transmembrane region" description="Helical" evidence="24">
    <location>
        <begin position="198"/>
        <end position="216"/>
    </location>
</feature>
<evidence type="ECO:0000256" key="18">
    <source>
        <dbReference type="ARBA" id="ARBA00029893"/>
    </source>
</evidence>
<evidence type="ECO:0000256" key="15">
    <source>
        <dbReference type="ARBA" id="ARBA00023136"/>
    </source>
</evidence>
<feature type="transmembrane region" description="Helical" evidence="24">
    <location>
        <begin position="79"/>
        <end position="96"/>
    </location>
</feature>
<comment type="pathway">
    <text evidence="3">Phospholipid metabolism; CDP-diacylglycerol biosynthesis; CDP-diacylglycerol from sn-glycerol 3-phosphate: step 3/3.</text>
</comment>
<evidence type="ECO:0000256" key="5">
    <source>
        <dbReference type="ARBA" id="ARBA00010185"/>
    </source>
</evidence>
<evidence type="ECO:0000256" key="17">
    <source>
        <dbReference type="ARBA" id="ARBA00023264"/>
    </source>
</evidence>
<dbReference type="EC" id="2.7.7.41" evidence="6"/>
<keyword evidence="26" id="KW-1185">Reference proteome</keyword>
<keyword evidence="13 24" id="KW-1133">Transmembrane helix</keyword>
<protein>
    <recommendedName>
        <fullName evidence="7">Phosphatidate cytidylyltransferase</fullName>
        <ecNumber evidence="6">2.7.7.41</ecNumber>
    </recommendedName>
    <alternativeName>
        <fullName evidence="20">CDP-DAG synthase</fullName>
    </alternativeName>
    <alternativeName>
        <fullName evidence="22">CDP-DG synthase</fullName>
    </alternativeName>
    <alternativeName>
        <fullName evidence="18">CDP-diacylglycerol synthase</fullName>
    </alternativeName>
    <alternativeName>
        <fullName evidence="21">CDP-diglyceride pyrophosphorylase</fullName>
    </alternativeName>
    <alternativeName>
        <fullName evidence="23">CDP-diglyceride synthase</fullName>
    </alternativeName>
    <alternativeName>
        <fullName evidence="19">CTP:phosphatidate cytidylyltransferase</fullName>
    </alternativeName>
</protein>
<comment type="similarity">
    <text evidence="5">Belongs to the CDS family.</text>
</comment>
<keyword evidence="15 24" id="KW-0472">Membrane</keyword>
<evidence type="ECO:0000256" key="21">
    <source>
        <dbReference type="ARBA" id="ARBA00032396"/>
    </source>
</evidence>
<evidence type="ECO:0000256" key="6">
    <source>
        <dbReference type="ARBA" id="ARBA00012487"/>
    </source>
</evidence>
<dbReference type="PANTHER" id="PTHR46382">
    <property type="entry name" value="PHOSPHATIDATE CYTIDYLYLTRANSFERASE"/>
    <property type="match status" value="1"/>
</dbReference>
<evidence type="ECO:0000256" key="19">
    <source>
        <dbReference type="ARBA" id="ARBA00031825"/>
    </source>
</evidence>
<feature type="transmembrane region" description="Helical" evidence="24">
    <location>
        <begin position="50"/>
        <end position="67"/>
    </location>
</feature>
<reference evidence="26" key="1">
    <citation type="journal article" date="2019" name="Int. J. Syst. Evol. Microbiol.">
        <title>The Global Catalogue of Microorganisms (GCM) 10K type strain sequencing project: providing services to taxonomists for standard genome sequencing and annotation.</title>
        <authorList>
            <consortium name="The Broad Institute Genomics Platform"/>
            <consortium name="The Broad Institute Genome Sequencing Center for Infectious Disease"/>
            <person name="Wu L."/>
            <person name="Ma J."/>
        </authorList>
    </citation>
    <scope>NUCLEOTIDE SEQUENCE [LARGE SCALE GENOMIC DNA]</scope>
    <source>
        <strain evidence="26">CGMCC 1.16306</strain>
    </source>
</reference>
<dbReference type="RefSeq" id="WP_376844422.1">
    <property type="nucleotide sequence ID" value="NZ_JBHSFW010000001.1"/>
</dbReference>
<evidence type="ECO:0000256" key="22">
    <source>
        <dbReference type="ARBA" id="ARBA00032743"/>
    </source>
</evidence>
<name>A0ABV9GL25_9BACL</name>
<keyword evidence="11 24" id="KW-0812">Transmembrane</keyword>
<dbReference type="GO" id="GO:0016779">
    <property type="term" value="F:nucleotidyltransferase activity"/>
    <property type="evidence" value="ECO:0007669"/>
    <property type="project" value="UniProtKB-KW"/>
</dbReference>
<evidence type="ECO:0000256" key="23">
    <source>
        <dbReference type="ARBA" id="ARBA00033406"/>
    </source>
</evidence>
<comment type="pathway">
    <text evidence="4">Lipid metabolism.</text>
</comment>
<dbReference type="Pfam" id="PF01148">
    <property type="entry name" value="CTP_transf_1"/>
    <property type="match status" value="1"/>
</dbReference>
<evidence type="ECO:0000256" key="2">
    <source>
        <dbReference type="ARBA" id="ARBA00004651"/>
    </source>
</evidence>
<evidence type="ECO:0000256" key="9">
    <source>
        <dbReference type="ARBA" id="ARBA00022516"/>
    </source>
</evidence>
<evidence type="ECO:0000256" key="14">
    <source>
        <dbReference type="ARBA" id="ARBA00023098"/>
    </source>
</evidence>
<evidence type="ECO:0000256" key="13">
    <source>
        <dbReference type="ARBA" id="ARBA00022989"/>
    </source>
</evidence>
<evidence type="ECO:0000256" key="11">
    <source>
        <dbReference type="ARBA" id="ARBA00022692"/>
    </source>
</evidence>
<evidence type="ECO:0000256" key="7">
    <source>
        <dbReference type="ARBA" id="ARBA00019373"/>
    </source>
</evidence>
<evidence type="ECO:0000256" key="12">
    <source>
        <dbReference type="ARBA" id="ARBA00022695"/>
    </source>
</evidence>
<evidence type="ECO:0000256" key="10">
    <source>
        <dbReference type="ARBA" id="ARBA00022679"/>
    </source>
</evidence>
<keyword evidence="12 25" id="KW-0548">Nucleotidyltransferase</keyword>
<evidence type="ECO:0000256" key="4">
    <source>
        <dbReference type="ARBA" id="ARBA00005189"/>
    </source>
</evidence>
<evidence type="ECO:0000256" key="8">
    <source>
        <dbReference type="ARBA" id="ARBA00022475"/>
    </source>
</evidence>
<organism evidence="25 26">
    <name type="scientific">Camelliibacillus cellulosilyticus</name>
    <dbReference type="NCBI Taxonomy" id="2174486"/>
    <lineage>
        <taxon>Bacteria</taxon>
        <taxon>Bacillati</taxon>
        <taxon>Bacillota</taxon>
        <taxon>Bacilli</taxon>
        <taxon>Bacillales</taxon>
        <taxon>Sporolactobacillaceae</taxon>
        <taxon>Camelliibacillus</taxon>
    </lineage>
</organism>
<evidence type="ECO:0000256" key="1">
    <source>
        <dbReference type="ARBA" id="ARBA00001698"/>
    </source>
</evidence>
<dbReference type="EMBL" id="JBHSFW010000001">
    <property type="protein sequence ID" value="MFC4617375.1"/>
    <property type="molecule type" value="Genomic_DNA"/>
</dbReference>
<evidence type="ECO:0000256" key="16">
    <source>
        <dbReference type="ARBA" id="ARBA00023209"/>
    </source>
</evidence>
<feature type="transmembrane region" description="Helical" evidence="24">
    <location>
        <begin position="6"/>
        <end position="38"/>
    </location>
</feature>
<dbReference type="PANTHER" id="PTHR46382:SF1">
    <property type="entry name" value="PHOSPHATIDATE CYTIDYLYLTRANSFERASE"/>
    <property type="match status" value="1"/>
</dbReference>
<sequence>MLQRIITGVIAGALFLIMLIIGRWAFAIFAALMALIAFFELVAMKKIKRLSVAGIIGAVFVAVMVLSERLNNEVFHFNMAQVMIVFAVLLLITTVFSKNLFSFDQAAVTFFSAIYVGFGFHAMVIARDHGLSLVLFILILIWTTDSGAYFVGKAFGKHKLAPLISPNKTVEGAVGGMVLAVIVAFVFHAITVPPGLESLTVLSVIAVAIAVIGQLGDLAESALKRYYNVKDSGHILPGHGGVLDRCDSWIFVFPILLAFNVF</sequence>
<proteinExistence type="inferred from homology"/>
<evidence type="ECO:0000313" key="26">
    <source>
        <dbReference type="Proteomes" id="UP001596022"/>
    </source>
</evidence>
<keyword evidence="10" id="KW-0808">Transferase</keyword>
<accession>A0ABV9GL25</accession>
<evidence type="ECO:0000256" key="3">
    <source>
        <dbReference type="ARBA" id="ARBA00005119"/>
    </source>
</evidence>
<evidence type="ECO:0000256" key="20">
    <source>
        <dbReference type="ARBA" id="ARBA00032253"/>
    </source>
</evidence>
<keyword evidence="17" id="KW-1208">Phospholipid metabolism</keyword>
<keyword evidence="8" id="KW-1003">Cell membrane</keyword>
<keyword evidence="16" id="KW-0594">Phospholipid biosynthesis</keyword>
<feature type="transmembrane region" description="Helical" evidence="24">
    <location>
        <begin position="172"/>
        <end position="192"/>
    </location>
</feature>
<dbReference type="Proteomes" id="UP001596022">
    <property type="component" value="Unassembled WGS sequence"/>
</dbReference>
<comment type="caution">
    <text evidence="25">The sequence shown here is derived from an EMBL/GenBank/DDBJ whole genome shotgun (WGS) entry which is preliminary data.</text>
</comment>
<comment type="catalytic activity">
    <reaction evidence="1">
        <text>a 1,2-diacyl-sn-glycero-3-phosphate + CTP + H(+) = a CDP-1,2-diacyl-sn-glycerol + diphosphate</text>
        <dbReference type="Rhea" id="RHEA:16229"/>
        <dbReference type="ChEBI" id="CHEBI:15378"/>
        <dbReference type="ChEBI" id="CHEBI:33019"/>
        <dbReference type="ChEBI" id="CHEBI:37563"/>
        <dbReference type="ChEBI" id="CHEBI:58332"/>
        <dbReference type="ChEBI" id="CHEBI:58608"/>
        <dbReference type="EC" id="2.7.7.41"/>
    </reaction>
</comment>
<keyword evidence="9" id="KW-0444">Lipid biosynthesis</keyword>
<comment type="subcellular location">
    <subcellularLocation>
        <location evidence="2">Cell membrane</location>
        <topology evidence="2">Multi-pass membrane protein</topology>
    </subcellularLocation>
</comment>
<gene>
    <name evidence="25" type="ORF">ACFO4N_01370</name>
</gene>
<evidence type="ECO:0000256" key="24">
    <source>
        <dbReference type="SAM" id="Phobius"/>
    </source>
</evidence>
<keyword evidence="14" id="KW-0443">Lipid metabolism</keyword>
<feature type="transmembrane region" description="Helical" evidence="24">
    <location>
        <begin position="108"/>
        <end position="126"/>
    </location>
</feature>